<organism evidence="1 2">
    <name type="scientific">Microbacterium nanhaiense</name>
    <dbReference type="NCBI Taxonomy" id="1301026"/>
    <lineage>
        <taxon>Bacteria</taxon>
        <taxon>Bacillati</taxon>
        <taxon>Actinomycetota</taxon>
        <taxon>Actinomycetes</taxon>
        <taxon>Micrococcales</taxon>
        <taxon>Microbacteriaceae</taxon>
        <taxon>Microbacterium</taxon>
    </lineage>
</organism>
<dbReference type="RefSeq" id="WP_188702787.1">
    <property type="nucleotide sequence ID" value="NZ_BMMQ01000010.1"/>
</dbReference>
<dbReference type="InterPro" id="IPR019587">
    <property type="entry name" value="Polyketide_cyclase/dehydratase"/>
</dbReference>
<dbReference type="InterPro" id="IPR023393">
    <property type="entry name" value="START-like_dom_sf"/>
</dbReference>
<reference evidence="2" key="1">
    <citation type="journal article" date="2019" name="Int. J. Syst. Evol. Microbiol.">
        <title>The Global Catalogue of Microorganisms (GCM) 10K type strain sequencing project: providing services to taxonomists for standard genome sequencing and annotation.</title>
        <authorList>
            <consortium name="The Broad Institute Genomics Platform"/>
            <consortium name="The Broad Institute Genome Sequencing Center for Infectious Disease"/>
            <person name="Wu L."/>
            <person name="Ma J."/>
        </authorList>
    </citation>
    <scope>NUCLEOTIDE SEQUENCE [LARGE SCALE GENOMIC DNA]</scope>
    <source>
        <strain evidence="2">CGMCC 4.7181</strain>
    </source>
</reference>
<dbReference type="Proteomes" id="UP000638043">
    <property type="component" value="Unassembled WGS sequence"/>
</dbReference>
<name>A0ABQ2N379_9MICO</name>
<accession>A0ABQ2N379</accession>
<keyword evidence="2" id="KW-1185">Reference proteome</keyword>
<dbReference type="Pfam" id="PF10604">
    <property type="entry name" value="Polyketide_cyc2"/>
    <property type="match status" value="1"/>
</dbReference>
<dbReference type="Gene3D" id="3.30.530.20">
    <property type="match status" value="1"/>
</dbReference>
<evidence type="ECO:0000313" key="1">
    <source>
        <dbReference type="EMBL" id="GGO66841.1"/>
    </source>
</evidence>
<evidence type="ECO:0000313" key="2">
    <source>
        <dbReference type="Proteomes" id="UP000638043"/>
    </source>
</evidence>
<protein>
    <submittedName>
        <fullName evidence="1">Polyketide cyclase</fullName>
    </submittedName>
</protein>
<gene>
    <name evidence="1" type="ORF">GCM10010910_27200</name>
</gene>
<dbReference type="SUPFAM" id="SSF55961">
    <property type="entry name" value="Bet v1-like"/>
    <property type="match status" value="1"/>
</dbReference>
<dbReference type="EMBL" id="BMMQ01000010">
    <property type="protein sequence ID" value="GGO66841.1"/>
    <property type="molecule type" value="Genomic_DNA"/>
</dbReference>
<comment type="caution">
    <text evidence="1">The sequence shown here is derived from an EMBL/GenBank/DDBJ whole genome shotgun (WGS) entry which is preliminary data.</text>
</comment>
<sequence length="161" mass="17469">MATNVRRAECTPEAVFEVLAEGWLYPAWVVGASRMRDVDDAWPAPGSLLHHSVGTWPALLDGTTKVLAWDPPRRVEVEARGWPIGTARVVIEAKPAGDGCLMRIVEEVERGPARALTRPFTDALIRIRNKETLHRLAYLAEGRGSGASATSDAERGESGGD</sequence>
<proteinExistence type="predicted"/>
<dbReference type="CDD" id="cd07812">
    <property type="entry name" value="SRPBCC"/>
    <property type="match status" value="1"/>
</dbReference>